<feature type="compositionally biased region" description="Pro residues" evidence="8">
    <location>
        <begin position="617"/>
        <end position="626"/>
    </location>
</feature>
<feature type="compositionally biased region" description="Polar residues" evidence="8">
    <location>
        <begin position="1"/>
        <end position="10"/>
    </location>
</feature>
<keyword evidence="6" id="KW-0539">Nucleus</keyword>
<keyword evidence="3" id="KW-0677">Repeat</keyword>
<evidence type="ECO:0000256" key="2">
    <source>
        <dbReference type="ARBA" id="ARBA00022723"/>
    </source>
</evidence>
<keyword evidence="11" id="KW-1185">Reference proteome</keyword>
<feature type="region of interest" description="Disordered" evidence="8">
    <location>
        <begin position="272"/>
        <end position="334"/>
    </location>
</feature>
<dbReference type="PROSITE" id="PS50158">
    <property type="entry name" value="ZF_CCHC"/>
    <property type="match status" value="1"/>
</dbReference>
<feature type="compositionally biased region" description="Gly residues" evidence="8">
    <location>
        <begin position="630"/>
        <end position="673"/>
    </location>
</feature>
<dbReference type="InterPro" id="IPR001878">
    <property type="entry name" value="Znf_CCHC"/>
</dbReference>
<evidence type="ECO:0000256" key="4">
    <source>
        <dbReference type="ARBA" id="ARBA00022771"/>
    </source>
</evidence>
<comment type="subcellular location">
    <subcellularLocation>
        <location evidence="1">Nucleus</location>
    </subcellularLocation>
</comment>
<accession>A0ABR1Z160</accession>
<evidence type="ECO:0000313" key="11">
    <source>
        <dbReference type="Proteomes" id="UP001492380"/>
    </source>
</evidence>
<feature type="compositionally biased region" description="Polar residues" evidence="8">
    <location>
        <begin position="325"/>
        <end position="334"/>
    </location>
</feature>
<comment type="caution">
    <text evidence="10">The sequence shown here is derived from an EMBL/GenBank/DDBJ whole genome shotgun (WGS) entry which is preliminary data.</text>
</comment>
<dbReference type="SUPFAM" id="SSF57756">
    <property type="entry name" value="Retrovirus zinc finger-like domains"/>
    <property type="match status" value="1"/>
</dbReference>
<dbReference type="InterPro" id="IPR036875">
    <property type="entry name" value="Znf_CCHC_sf"/>
</dbReference>
<name>A0ABR1Z160_9PEZI</name>
<proteinExistence type="predicted"/>
<feature type="compositionally biased region" description="Low complexity" evidence="8">
    <location>
        <begin position="302"/>
        <end position="314"/>
    </location>
</feature>
<keyword evidence="4 7" id="KW-0863">Zinc-finger</keyword>
<evidence type="ECO:0000259" key="9">
    <source>
        <dbReference type="PROSITE" id="PS50158"/>
    </source>
</evidence>
<dbReference type="Proteomes" id="UP001492380">
    <property type="component" value="Unassembled WGS sequence"/>
</dbReference>
<sequence length="705" mass="75255">MSSANGQKASYATGLDGAGDDPPGTEAAQASNGTATSSASNSGTLLKPNEVKTIDRFERMRAEQIVKMPIPSPQEIKDTMAGAVVMMPLRSPKGNYCAPKKTAQTSFLKWIGRVAPAGLLGVYFKKNSPTDRPIFKALVLYRNRGYLDYLKKAVENKTPFCWDGSNFAPEMTLADDNNLDLAEFESNPGGNKHALFHPFAASLGWACKHLVQTGAMSLQDHDAYHRGAVLHPGEVDHKQRNFGYGYFGELAERNGTPLQVWALTDLSNGAALSRPAANGDHSSAEDAGVGPSQAESQATVGASSASANSTAANTPRVSGAAASDSAMSTAQTPQDMAAGERTILAHISEEEYELQVRYFGTEDPNDPVHCLTCGESGHMADVCPSRTCDFCQAVDLHFSSNCPTRLKCKKCRERGHKREECTAKLFRSKLDGMDCDLCRSKDHFEEECTRVWRTFDPAQLPHINKIERLSVGCYFCGSGDHWGDDCHMKPRSATHPLFDVFSAKEANRYLIDPLARSVNGTSNGGISIKGSAQNNPIDLDDKDDDDHMANFYRNVRPPRGGGGGHARGNIRMNVGGGNQRNQRRSRSPPGMRGGGPNYRQRNDNQFHHGSNGYHSLPPNPYGPPVPASRGGRGGGGGQVLGRGGGRNGRGGGGGGARGGGGGGGGHGGRGGGNQNRHPLPPPPPPTAASSSRTRGSGHRKNRNKK</sequence>
<gene>
    <name evidence="10" type="ORF">HDK90DRAFT_463507</name>
</gene>
<feature type="compositionally biased region" description="Low complexity" evidence="8">
    <location>
        <begin position="27"/>
        <end position="44"/>
    </location>
</feature>
<keyword evidence="5" id="KW-0862">Zinc</keyword>
<protein>
    <recommendedName>
        <fullName evidence="9">CCHC-type domain-containing protein</fullName>
    </recommendedName>
</protein>
<evidence type="ECO:0000256" key="5">
    <source>
        <dbReference type="ARBA" id="ARBA00022833"/>
    </source>
</evidence>
<feature type="region of interest" description="Disordered" evidence="8">
    <location>
        <begin position="520"/>
        <end position="705"/>
    </location>
</feature>
<organism evidence="10 11">
    <name type="scientific">Phyllosticta capitalensis</name>
    <dbReference type="NCBI Taxonomy" id="121624"/>
    <lineage>
        <taxon>Eukaryota</taxon>
        <taxon>Fungi</taxon>
        <taxon>Dikarya</taxon>
        <taxon>Ascomycota</taxon>
        <taxon>Pezizomycotina</taxon>
        <taxon>Dothideomycetes</taxon>
        <taxon>Dothideomycetes incertae sedis</taxon>
        <taxon>Botryosphaeriales</taxon>
        <taxon>Phyllostictaceae</taxon>
        <taxon>Phyllosticta</taxon>
    </lineage>
</organism>
<feature type="compositionally biased region" description="Polar residues" evidence="8">
    <location>
        <begin position="520"/>
        <end position="536"/>
    </location>
</feature>
<dbReference type="Gene3D" id="4.10.60.10">
    <property type="entry name" value="Zinc finger, CCHC-type"/>
    <property type="match status" value="2"/>
</dbReference>
<dbReference type="SMART" id="SM00343">
    <property type="entry name" value="ZnF_C2HC"/>
    <property type="match status" value="5"/>
</dbReference>
<reference evidence="10 11" key="1">
    <citation type="submission" date="2024-04" db="EMBL/GenBank/DDBJ databases">
        <title>Phyllosticta paracitricarpa is synonymous to the EU quarantine fungus P. citricarpa based on phylogenomic analyses.</title>
        <authorList>
            <consortium name="Lawrence Berkeley National Laboratory"/>
            <person name="Van Ingen-Buijs V.A."/>
            <person name="Van Westerhoven A.C."/>
            <person name="Haridas S."/>
            <person name="Skiadas P."/>
            <person name="Martin F."/>
            <person name="Groenewald J.Z."/>
            <person name="Crous P.W."/>
            <person name="Seidl M.F."/>
        </authorList>
    </citation>
    <scope>NUCLEOTIDE SEQUENCE [LARGE SCALE GENOMIC DNA]</scope>
    <source>
        <strain evidence="10 11">CBS 123374</strain>
    </source>
</reference>
<evidence type="ECO:0000313" key="10">
    <source>
        <dbReference type="EMBL" id="KAK8244700.1"/>
    </source>
</evidence>
<evidence type="ECO:0000256" key="7">
    <source>
        <dbReference type="PROSITE-ProRule" id="PRU00047"/>
    </source>
</evidence>
<keyword evidence="2" id="KW-0479">Metal-binding</keyword>
<evidence type="ECO:0000256" key="1">
    <source>
        <dbReference type="ARBA" id="ARBA00004123"/>
    </source>
</evidence>
<evidence type="ECO:0000256" key="3">
    <source>
        <dbReference type="ARBA" id="ARBA00022737"/>
    </source>
</evidence>
<dbReference type="EMBL" id="JBBWRZ010000002">
    <property type="protein sequence ID" value="KAK8244700.1"/>
    <property type="molecule type" value="Genomic_DNA"/>
</dbReference>
<dbReference type="PANTHER" id="PTHR46543:SF1">
    <property type="entry name" value="ZINC FINGER CCHC DOMAIN-CONTAINING PROTEIN 7"/>
    <property type="match status" value="1"/>
</dbReference>
<feature type="region of interest" description="Disordered" evidence="8">
    <location>
        <begin position="1"/>
        <end position="51"/>
    </location>
</feature>
<evidence type="ECO:0000256" key="6">
    <source>
        <dbReference type="ARBA" id="ARBA00023242"/>
    </source>
</evidence>
<feature type="compositionally biased region" description="Basic residues" evidence="8">
    <location>
        <begin position="695"/>
        <end position="705"/>
    </location>
</feature>
<evidence type="ECO:0000256" key="8">
    <source>
        <dbReference type="SAM" id="MobiDB-lite"/>
    </source>
</evidence>
<dbReference type="PANTHER" id="PTHR46543">
    <property type="entry name" value="ZINC FINGER CCHC DOMAIN-CONTAINING PROTEIN 7"/>
    <property type="match status" value="1"/>
</dbReference>
<feature type="domain" description="CCHC-type" evidence="9">
    <location>
        <begin position="370"/>
        <end position="385"/>
    </location>
</feature>
<dbReference type="InterPro" id="IPR051644">
    <property type="entry name" value="TRAMP_AT-DNA-binding"/>
</dbReference>